<evidence type="ECO:0000256" key="1">
    <source>
        <dbReference type="ARBA" id="ARBA00004496"/>
    </source>
</evidence>
<feature type="compositionally biased region" description="Gly residues" evidence="8">
    <location>
        <begin position="520"/>
        <end position="553"/>
    </location>
</feature>
<name>V4ASX1_LOTGI</name>
<dbReference type="OrthoDB" id="10062814at2759"/>
<dbReference type="InterPro" id="IPR022070">
    <property type="entry name" value="Caprin-1_C"/>
</dbReference>
<feature type="compositionally biased region" description="Low complexity" evidence="8">
    <location>
        <begin position="347"/>
        <end position="364"/>
    </location>
</feature>
<dbReference type="KEGG" id="lgi:LOTGIDRAFT_228465"/>
<feature type="domain" description="Cytoplasmic activation/proliferation-associated protein-1 C term" evidence="9">
    <location>
        <begin position="305"/>
        <end position="393"/>
    </location>
</feature>
<evidence type="ECO:0000256" key="8">
    <source>
        <dbReference type="SAM" id="MobiDB-lite"/>
    </source>
</evidence>
<keyword evidence="7" id="KW-0175">Coiled coil</keyword>
<dbReference type="GO" id="GO:0030154">
    <property type="term" value="P:cell differentiation"/>
    <property type="evidence" value="ECO:0007669"/>
    <property type="project" value="UniProtKB-KW"/>
</dbReference>
<dbReference type="GeneID" id="20247673"/>
<dbReference type="RefSeq" id="XP_009051808.1">
    <property type="nucleotide sequence ID" value="XM_009053560.1"/>
</dbReference>
<comment type="similarity">
    <text evidence="2">Belongs to the caprin family.</text>
</comment>
<dbReference type="PANTHER" id="PTHR22922:SF19">
    <property type="entry name" value="CAPRIN HOMOLOG"/>
    <property type="match status" value="1"/>
</dbReference>
<proteinExistence type="inferred from homology"/>
<feature type="compositionally biased region" description="Polar residues" evidence="8">
    <location>
        <begin position="430"/>
        <end position="460"/>
    </location>
</feature>
<dbReference type="InterPro" id="IPR041637">
    <property type="entry name" value="Caprin-1_dimer"/>
</dbReference>
<dbReference type="GO" id="GO:0005737">
    <property type="term" value="C:cytoplasm"/>
    <property type="evidence" value="ECO:0007669"/>
    <property type="project" value="UniProtKB-SubCell"/>
</dbReference>
<feature type="region of interest" description="Disordered" evidence="8">
    <location>
        <begin position="216"/>
        <end position="273"/>
    </location>
</feature>
<evidence type="ECO:0000256" key="6">
    <source>
        <dbReference type="ARBA" id="ARBA00023193"/>
    </source>
</evidence>
<evidence type="ECO:0000256" key="4">
    <source>
        <dbReference type="ARBA" id="ARBA00022782"/>
    </source>
</evidence>
<dbReference type="Pfam" id="PF12287">
    <property type="entry name" value="Caprin-1_C"/>
    <property type="match status" value="1"/>
</dbReference>
<evidence type="ECO:0000313" key="12">
    <source>
        <dbReference type="Proteomes" id="UP000030746"/>
    </source>
</evidence>
<feature type="compositionally biased region" description="Basic and acidic residues" evidence="8">
    <location>
        <begin position="216"/>
        <end position="228"/>
    </location>
</feature>
<evidence type="ECO:0008006" key="13">
    <source>
        <dbReference type="Google" id="ProtNLM"/>
    </source>
</evidence>
<keyword evidence="5" id="KW-0694">RNA-binding</keyword>
<dbReference type="GO" id="GO:0003723">
    <property type="term" value="F:RNA binding"/>
    <property type="evidence" value="ECO:0007669"/>
    <property type="project" value="UniProtKB-KW"/>
</dbReference>
<dbReference type="HOGENOM" id="CLU_492844_0_0_1"/>
<dbReference type="CTD" id="20247673"/>
<dbReference type="PANTHER" id="PTHR22922">
    <property type="entry name" value="GPI-ANCHORED PROTEIN P137"/>
    <property type="match status" value="1"/>
</dbReference>
<accession>V4ASX1</accession>
<organism evidence="11 12">
    <name type="scientific">Lottia gigantea</name>
    <name type="common">Giant owl limpet</name>
    <dbReference type="NCBI Taxonomy" id="225164"/>
    <lineage>
        <taxon>Eukaryota</taxon>
        <taxon>Metazoa</taxon>
        <taxon>Spiralia</taxon>
        <taxon>Lophotrochozoa</taxon>
        <taxon>Mollusca</taxon>
        <taxon>Gastropoda</taxon>
        <taxon>Patellogastropoda</taxon>
        <taxon>Lottioidea</taxon>
        <taxon>Lottiidae</taxon>
        <taxon>Lottia</taxon>
    </lineage>
</organism>
<feature type="coiled-coil region" evidence="7">
    <location>
        <begin position="75"/>
        <end position="112"/>
    </location>
</feature>
<dbReference type="Pfam" id="PF18293">
    <property type="entry name" value="Caprin-1_dimer"/>
    <property type="match status" value="1"/>
</dbReference>
<feature type="region of interest" description="Disordered" evidence="8">
    <location>
        <begin position="429"/>
        <end position="553"/>
    </location>
</feature>
<evidence type="ECO:0000313" key="11">
    <source>
        <dbReference type="EMBL" id="ESO97970.1"/>
    </source>
</evidence>
<dbReference type="InterPro" id="IPR028816">
    <property type="entry name" value="Caprin"/>
</dbReference>
<dbReference type="EMBL" id="KB201304">
    <property type="protein sequence ID" value="ESO97970.1"/>
    <property type="molecule type" value="Genomic_DNA"/>
</dbReference>
<feature type="region of interest" description="Disordered" evidence="8">
    <location>
        <begin position="1"/>
        <end position="21"/>
    </location>
</feature>
<protein>
    <recommendedName>
        <fullName evidence="13">Caprin-1 dimerization domain-containing protein</fullName>
    </recommendedName>
</protein>
<keyword evidence="6" id="KW-0652">Protein synthesis inhibitor</keyword>
<dbReference type="AlphaFoldDB" id="V4ASX1"/>
<dbReference type="OMA" id="GNNHWNS"/>
<sequence>MPAATEKPAKKPQNEPEDPLRQVLTVVDRKVSNLEKKKAKLEGLKQKLAHGDRLEAPQREAVARYDQVVHNLEFAQELQKQFEAISNEAERLQKKKLKKERMEKRVMEMRRVQELIELQSLLDSLGSDTVRSDLQTGNHGAVVFTEENLTQLDEFYQLICPTRESKDNYRDQTMAASVHLVNLLDSSHKEIVGSTYKQIKELLTLLNNCGYFEKSVEKNDSEKEKEEVPKEDDVESSTTSVEKDQEIETPVTTENIEYTDPVEPTFSDPVIESQPTVPPTLPVANQEMDNQYFNAPIEEPKNRPVQDIVTQGNFNFLQDSMLEFDSHSDPAIVAVLPNQPMTRPLSNQPDNQQPTYNNQPYNEQSHFDDGYNMTSDQNWANSTAFPTEDAMYQDGMIGNQQSTYPETLEQGNDLDDKKFTMNAKAPVFTSMYNQGGDNSDSQNNSHSYQGNNQNDGSYRGNSRGIYRDNYRGRNRGDSNQNGYGRGRGRGGYQGYQGRNNEYNRNDGYQGYQGRDYKSGGYQGRGGPRGGRGGPPRGGNARGGNRGGFGRPQN</sequence>
<dbReference type="STRING" id="225164.V4ASX1"/>
<evidence type="ECO:0000259" key="10">
    <source>
        <dbReference type="Pfam" id="PF18293"/>
    </source>
</evidence>
<comment type="subcellular location">
    <subcellularLocation>
        <location evidence="1">Cytoplasm</location>
    </subcellularLocation>
</comment>
<gene>
    <name evidence="11" type="ORF">LOTGIDRAFT_228465</name>
</gene>
<evidence type="ECO:0000256" key="5">
    <source>
        <dbReference type="ARBA" id="ARBA00022884"/>
    </source>
</evidence>
<evidence type="ECO:0000256" key="2">
    <source>
        <dbReference type="ARBA" id="ARBA00007950"/>
    </source>
</evidence>
<feature type="compositionally biased region" description="Basic and acidic residues" evidence="8">
    <location>
        <begin position="7"/>
        <end position="20"/>
    </location>
</feature>
<evidence type="ECO:0000259" key="9">
    <source>
        <dbReference type="Pfam" id="PF12287"/>
    </source>
</evidence>
<keyword evidence="3" id="KW-0963">Cytoplasm</keyword>
<feature type="compositionally biased region" description="Basic and acidic residues" evidence="8">
    <location>
        <begin position="465"/>
        <end position="476"/>
    </location>
</feature>
<reference evidence="11 12" key="1">
    <citation type="journal article" date="2013" name="Nature">
        <title>Insights into bilaterian evolution from three spiralian genomes.</title>
        <authorList>
            <person name="Simakov O."/>
            <person name="Marletaz F."/>
            <person name="Cho S.J."/>
            <person name="Edsinger-Gonzales E."/>
            <person name="Havlak P."/>
            <person name="Hellsten U."/>
            <person name="Kuo D.H."/>
            <person name="Larsson T."/>
            <person name="Lv J."/>
            <person name="Arendt D."/>
            <person name="Savage R."/>
            <person name="Osoegawa K."/>
            <person name="de Jong P."/>
            <person name="Grimwood J."/>
            <person name="Chapman J.A."/>
            <person name="Shapiro H."/>
            <person name="Aerts A."/>
            <person name="Otillar R.P."/>
            <person name="Terry A.Y."/>
            <person name="Boore J.L."/>
            <person name="Grigoriev I.V."/>
            <person name="Lindberg D.R."/>
            <person name="Seaver E.C."/>
            <person name="Weisblat D.A."/>
            <person name="Putnam N.H."/>
            <person name="Rokhsar D.S."/>
        </authorList>
    </citation>
    <scope>NUCLEOTIDE SEQUENCE [LARGE SCALE GENOMIC DNA]</scope>
</reference>
<feature type="compositionally biased region" description="Gly residues" evidence="8">
    <location>
        <begin position="483"/>
        <end position="494"/>
    </location>
</feature>
<keyword evidence="4" id="KW-0221">Differentiation</keyword>
<feature type="region of interest" description="Disordered" evidence="8">
    <location>
        <begin position="340"/>
        <end position="365"/>
    </location>
</feature>
<dbReference type="Proteomes" id="UP000030746">
    <property type="component" value="Unassembled WGS sequence"/>
</dbReference>
<dbReference type="GO" id="GO:0017148">
    <property type="term" value="P:negative regulation of translation"/>
    <property type="evidence" value="ECO:0007669"/>
    <property type="project" value="UniProtKB-KW"/>
</dbReference>
<evidence type="ECO:0000256" key="7">
    <source>
        <dbReference type="SAM" id="Coils"/>
    </source>
</evidence>
<evidence type="ECO:0000256" key="3">
    <source>
        <dbReference type="ARBA" id="ARBA00022490"/>
    </source>
</evidence>
<feature type="domain" description="Caprin-1 dimerization" evidence="10">
    <location>
        <begin position="98"/>
        <end position="213"/>
    </location>
</feature>
<keyword evidence="12" id="KW-1185">Reference proteome</keyword>